<dbReference type="GO" id="GO:0015499">
    <property type="term" value="F:formate transmembrane transporter activity"/>
    <property type="evidence" value="ECO:0007669"/>
    <property type="project" value="TreeGrafter"/>
</dbReference>
<reference evidence="7 8" key="1">
    <citation type="journal article" date="2016" name="Front. Microbiol.">
        <title>Single-Cell (Meta-)Genomics of a Dimorphic Candidatus Thiomargarita nelsonii Reveals Genomic Plasticity.</title>
        <authorList>
            <person name="Flood B.E."/>
            <person name="Fliss P."/>
            <person name="Jones D.S."/>
            <person name="Dick G.J."/>
            <person name="Jain S."/>
            <person name="Kaster A.K."/>
            <person name="Winkel M."/>
            <person name="Mussmann M."/>
            <person name="Bailey J."/>
        </authorList>
    </citation>
    <scope>NUCLEOTIDE SEQUENCE [LARGE SCALE GENOMIC DNA]</scope>
    <source>
        <strain evidence="7">Hydrate Ridge</strain>
    </source>
</reference>
<feature type="transmembrane region" description="Helical" evidence="6">
    <location>
        <begin position="108"/>
        <end position="130"/>
    </location>
</feature>
<dbReference type="Pfam" id="PF01226">
    <property type="entry name" value="Form_Nir_trans"/>
    <property type="match status" value="1"/>
</dbReference>
<comment type="caution">
    <text evidence="7">The sequence shown here is derived from an EMBL/GenBank/DDBJ whole genome shotgun (WGS) entry which is preliminary data.</text>
</comment>
<keyword evidence="8" id="KW-1185">Reference proteome</keyword>
<feature type="transmembrane region" description="Helical" evidence="6">
    <location>
        <begin position="193"/>
        <end position="214"/>
    </location>
</feature>
<name>A0A0A6RPK8_9GAMM</name>
<evidence type="ECO:0000256" key="4">
    <source>
        <dbReference type="ARBA" id="ARBA00023136"/>
    </source>
</evidence>
<evidence type="ECO:0000256" key="2">
    <source>
        <dbReference type="ARBA" id="ARBA00022692"/>
    </source>
</evidence>
<evidence type="ECO:0000313" key="7">
    <source>
        <dbReference type="EMBL" id="KHD05791.1"/>
    </source>
</evidence>
<evidence type="ECO:0000256" key="1">
    <source>
        <dbReference type="ARBA" id="ARBA00004141"/>
    </source>
</evidence>
<feature type="transmembrane region" description="Helical" evidence="6">
    <location>
        <begin position="161"/>
        <end position="181"/>
    </location>
</feature>
<accession>A0A0A6RPK8</accession>
<dbReference type="PROSITE" id="PS01006">
    <property type="entry name" value="FORMATE_NITRITE_TP_2"/>
    <property type="match status" value="1"/>
</dbReference>
<feature type="transmembrane region" description="Helical" evidence="6">
    <location>
        <begin position="30"/>
        <end position="49"/>
    </location>
</feature>
<comment type="similarity">
    <text evidence="5">Belongs to the FNT transporter (TC 1.A.16) family.</text>
</comment>
<dbReference type="AlphaFoldDB" id="A0A0A6RPK8"/>
<keyword evidence="2 6" id="KW-0812">Transmembrane</keyword>
<evidence type="ECO:0000256" key="5">
    <source>
        <dbReference type="ARBA" id="ARBA00049660"/>
    </source>
</evidence>
<feature type="transmembrane region" description="Helical" evidence="6">
    <location>
        <begin position="252"/>
        <end position="274"/>
    </location>
</feature>
<dbReference type="PANTHER" id="PTHR30520:SF6">
    <property type="entry name" value="FORMATE_NITRATE FAMILY TRANSPORTER (EUROFUNG)"/>
    <property type="match status" value="1"/>
</dbReference>
<dbReference type="InterPro" id="IPR023271">
    <property type="entry name" value="Aquaporin-like"/>
</dbReference>
<gene>
    <name evidence="7" type="ORF">PN36_03735</name>
</gene>
<comment type="subcellular location">
    <subcellularLocation>
        <location evidence="1">Membrane</location>
        <topology evidence="1">Multi-pass membrane protein</topology>
    </subcellularLocation>
</comment>
<dbReference type="PANTHER" id="PTHR30520">
    <property type="entry name" value="FORMATE TRANSPORTER-RELATED"/>
    <property type="match status" value="1"/>
</dbReference>
<dbReference type="InterPro" id="IPR000292">
    <property type="entry name" value="For/NO2_transpt"/>
</dbReference>
<evidence type="ECO:0000313" key="8">
    <source>
        <dbReference type="Proteomes" id="UP000030428"/>
    </source>
</evidence>
<organism evidence="7 8">
    <name type="scientific">Candidatus Thiomargarita nelsonii</name>
    <dbReference type="NCBI Taxonomy" id="1003181"/>
    <lineage>
        <taxon>Bacteria</taxon>
        <taxon>Pseudomonadati</taxon>
        <taxon>Pseudomonadota</taxon>
        <taxon>Gammaproteobacteria</taxon>
        <taxon>Thiotrichales</taxon>
        <taxon>Thiotrichaceae</taxon>
        <taxon>Thiomargarita</taxon>
    </lineage>
</organism>
<feature type="transmembrane region" description="Helical" evidence="6">
    <location>
        <begin position="61"/>
        <end position="87"/>
    </location>
</feature>
<dbReference type="NCBIfam" id="TIGR00790">
    <property type="entry name" value="fnt"/>
    <property type="match status" value="1"/>
</dbReference>
<dbReference type="EMBL" id="JSZA02000010">
    <property type="protein sequence ID" value="KHD05791.1"/>
    <property type="molecule type" value="Genomic_DNA"/>
</dbReference>
<keyword evidence="3 6" id="KW-1133">Transmembrane helix</keyword>
<dbReference type="InterPro" id="IPR024002">
    <property type="entry name" value="For/NO2_transpt_CS"/>
</dbReference>
<evidence type="ECO:0000256" key="6">
    <source>
        <dbReference type="SAM" id="Phobius"/>
    </source>
</evidence>
<keyword evidence="4 6" id="KW-0472">Membrane</keyword>
<protein>
    <recommendedName>
        <fullName evidence="9">Formate transporter</fullName>
    </recommendedName>
</protein>
<dbReference type="GO" id="GO:0005886">
    <property type="term" value="C:plasma membrane"/>
    <property type="evidence" value="ECO:0007669"/>
    <property type="project" value="TreeGrafter"/>
</dbReference>
<dbReference type="Gene3D" id="1.20.1080.10">
    <property type="entry name" value="Glycerol uptake facilitator protein"/>
    <property type="match status" value="1"/>
</dbReference>
<proteinExistence type="inferred from homology"/>
<sequence>MAKNFLTPAETAQAFIGVGDYKTKMPVPKIIISSFLAGAYIAFAAQLMTTVTHDMAPLFGVGFSSFIGGCVFGIALVLVLVAGSDLFTGNTLLSMGWLNGNLTTGQVLNNWTLVYIGNFIGSLFLVWMMFTSDIWSGNGSQIGAHAVAIAYKKTHLTFSEAFVRGIGCNWLVCLAVVIVAAGQDTMGKIAGAWFPVMAFIASGFEHCVANMFIIPAGLVAMTDPTIANVVMENHPAWDLSSLNLYAFFVHNLIPVTLGNIVSGAVLVGGIYWYLYVKETQPVSQQTKKDDKTGFQAAKLGRK</sequence>
<dbReference type="PROSITE" id="PS01005">
    <property type="entry name" value="FORMATE_NITRITE_TP_1"/>
    <property type="match status" value="1"/>
</dbReference>
<evidence type="ECO:0000256" key="3">
    <source>
        <dbReference type="ARBA" id="ARBA00022989"/>
    </source>
</evidence>
<evidence type="ECO:0008006" key="9">
    <source>
        <dbReference type="Google" id="ProtNLM"/>
    </source>
</evidence>
<dbReference type="Proteomes" id="UP000030428">
    <property type="component" value="Unassembled WGS sequence"/>
</dbReference>